<feature type="region of interest" description="Disordered" evidence="1">
    <location>
        <begin position="153"/>
        <end position="174"/>
    </location>
</feature>
<organism evidence="4 5">
    <name type="scientific">Cannabis sativa</name>
    <name type="common">Hemp</name>
    <name type="synonym">Marijuana</name>
    <dbReference type="NCBI Taxonomy" id="3483"/>
    <lineage>
        <taxon>Eukaryota</taxon>
        <taxon>Viridiplantae</taxon>
        <taxon>Streptophyta</taxon>
        <taxon>Embryophyta</taxon>
        <taxon>Tracheophyta</taxon>
        <taxon>Spermatophyta</taxon>
        <taxon>Magnoliopsida</taxon>
        <taxon>eudicotyledons</taxon>
        <taxon>Gunneridae</taxon>
        <taxon>Pentapetalae</taxon>
        <taxon>rosids</taxon>
        <taxon>fabids</taxon>
        <taxon>Rosales</taxon>
        <taxon>Cannabaceae</taxon>
        <taxon>Cannabis</taxon>
    </lineage>
</organism>
<reference evidence="4 5" key="1">
    <citation type="journal article" date="2020" name="bioRxiv">
        <title>Sequence and annotation of 42 cannabis genomes reveals extensive copy number variation in cannabinoid synthesis and pathogen resistance genes.</title>
        <authorList>
            <person name="Mckernan K.J."/>
            <person name="Helbert Y."/>
            <person name="Kane L.T."/>
            <person name="Ebling H."/>
            <person name="Zhang L."/>
            <person name="Liu B."/>
            <person name="Eaton Z."/>
            <person name="Mclaughlin S."/>
            <person name="Kingan S."/>
            <person name="Baybayan P."/>
            <person name="Concepcion G."/>
            <person name="Jordan M."/>
            <person name="Riva A."/>
            <person name="Barbazuk W."/>
            <person name="Harkins T."/>
        </authorList>
    </citation>
    <scope>NUCLEOTIDE SEQUENCE [LARGE SCALE GENOMIC DNA]</scope>
    <source>
        <strain evidence="5">cv. Jamaican Lion 4</strain>
        <tissue evidence="4">Leaf</tissue>
    </source>
</reference>
<accession>A0A7J6EST8</accession>
<gene>
    <name evidence="4" type="ORF">F8388_016517</name>
</gene>
<dbReference type="EMBL" id="JAATIP010000199">
    <property type="protein sequence ID" value="KAF4360730.1"/>
    <property type="molecule type" value="Genomic_DNA"/>
</dbReference>
<dbReference type="AlphaFoldDB" id="A0A7J6EST8"/>
<feature type="signal peptide" evidence="3">
    <location>
        <begin position="1"/>
        <end position="19"/>
    </location>
</feature>
<dbReference type="Proteomes" id="UP000525078">
    <property type="component" value="Unassembled WGS sequence"/>
</dbReference>
<evidence type="ECO:0000256" key="1">
    <source>
        <dbReference type="SAM" id="MobiDB-lite"/>
    </source>
</evidence>
<feature type="transmembrane region" description="Helical" evidence="2">
    <location>
        <begin position="123"/>
        <end position="145"/>
    </location>
</feature>
<dbReference type="PANTHER" id="PTHR34558">
    <property type="entry name" value="EXPRESSED PROTEIN"/>
    <property type="match status" value="1"/>
</dbReference>
<keyword evidence="2" id="KW-0472">Membrane</keyword>
<evidence type="ECO:0000313" key="4">
    <source>
        <dbReference type="EMBL" id="KAF4360730.1"/>
    </source>
</evidence>
<protein>
    <submittedName>
        <fullName evidence="4">Uncharacterized protein</fullName>
    </submittedName>
</protein>
<keyword evidence="2" id="KW-0812">Transmembrane</keyword>
<name>A0A7J6EST8_CANSA</name>
<evidence type="ECO:0000256" key="3">
    <source>
        <dbReference type="SAM" id="SignalP"/>
    </source>
</evidence>
<keyword evidence="3" id="KW-0732">Signal</keyword>
<proteinExistence type="predicted"/>
<dbReference type="PANTHER" id="PTHR34558:SF9">
    <property type="entry name" value="F3L24.15 PROTEIN"/>
    <property type="match status" value="1"/>
</dbReference>
<keyword evidence="2" id="KW-1133">Transmembrane helix</keyword>
<feature type="chain" id="PRO_5029739109" evidence="3">
    <location>
        <begin position="20"/>
        <end position="190"/>
    </location>
</feature>
<evidence type="ECO:0000313" key="5">
    <source>
        <dbReference type="Proteomes" id="UP000525078"/>
    </source>
</evidence>
<evidence type="ECO:0000256" key="2">
    <source>
        <dbReference type="SAM" id="Phobius"/>
    </source>
</evidence>
<feature type="compositionally biased region" description="Low complexity" evidence="1">
    <location>
        <begin position="155"/>
        <end position="174"/>
    </location>
</feature>
<sequence length="190" mass="20193">MAHLLLLCLIFSNAYLGLAQSQQKIQTIVWSSSKPLSNNSPAPSPYKAKTDTIRKLGKHQPEVTMSSSEPTPSPSKGKNAAEPLKETGHHDKAPLGQFVEHHEGIQVENVHLSKHHHSINKSVAGGGVILGGLATTFLVAVFCYIRATGRHKNDTVSSVPGSPPAAAAAASATPPNTVKKLNKFNMGLRL</sequence>
<feature type="region of interest" description="Disordered" evidence="1">
    <location>
        <begin position="59"/>
        <end position="91"/>
    </location>
</feature>
<comment type="caution">
    <text evidence="4">The sequence shown here is derived from an EMBL/GenBank/DDBJ whole genome shotgun (WGS) entry which is preliminary data.</text>
</comment>